<dbReference type="AlphaFoldDB" id="A0A381R837"/>
<dbReference type="PROSITE" id="PS51918">
    <property type="entry name" value="RADICAL_SAM"/>
    <property type="match status" value="1"/>
</dbReference>
<feature type="non-terminal residue" evidence="9">
    <location>
        <position position="1"/>
    </location>
</feature>
<evidence type="ECO:0000256" key="5">
    <source>
        <dbReference type="ARBA" id="ARBA00023004"/>
    </source>
</evidence>
<dbReference type="CDD" id="cd01335">
    <property type="entry name" value="Radical_SAM"/>
    <property type="match status" value="1"/>
</dbReference>
<dbReference type="SUPFAM" id="SSF102114">
    <property type="entry name" value="Radical SAM enzymes"/>
    <property type="match status" value="1"/>
</dbReference>
<dbReference type="InterPro" id="IPR058240">
    <property type="entry name" value="rSAM_sf"/>
</dbReference>
<evidence type="ECO:0000256" key="7">
    <source>
        <dbReference type="ARBA" id="ARBA00023150"/>
    </source>
</evidence>
<dbReference type="GO" id="GO:0061799">
    <property type="term" value="F:cyclic pyranopterin monophosphate synthase activity"/>
    <property type="evidence" value="ECO:0007669"/>
    <property type="project" value="TreeGrafter"/>
</dbReference>
<proteinExistence type="predicted"/>
<protein>
    <recommendedName>
        <fullName evidence="8">Radical SAM core domain-containing protein</fullName>
    </recommendedName>
</protein>
<keyword evidence="2" id="KW-0004">4Fe-4S</keyword>
<dbReference type="InterPro" id="IPR000385">
    <property type="entry name" value="MoaA_NifB_PqqE_Fe-S-bd_CS"/>
</dbReference>
<accession>A0A381R837</accession>
<dbReference type="SFLD" id="SFLDG01067">
    <property type="entry name" value="SPASM/twitch_domain_containing"/>
    <property type="match status" value="1"/>
</dbReference>
<dbReference type="GO" id="GO:0006777">
    <property type="term" value="P:Mo-molybdopterin cofactor biosynthetic process"/>
    <property type="evidence" value="ECO:0007669"/>
    <property type="project" value="UniProtKB-KW"/>
</dbReference>
<dbReference type="EMBL" id="UINC01001745">
    <property type="protein sequence ID" value="SUZ87895.1"/>
    <property type="molecule type" value="Genomic_DNA"/>
</dbReference>
<dbReference type="PROSITE" id="PS01305">
    <property type="entry name" value="MOAA_NIFB_PQQE"/>
    <property type="match status" value="1"/>
</dbReference>
<dbReference type="Pfam" id="PF04055">
    <property type="entry name" value="Radical_SAM"/>
    <property type="match status" value="1"/>
</dbReference>
<dbReference type="GO" id="GO:0061798">
    <property type="term" value="F:GTP 3',8'-cyclase activity"/>
    <property type="evidence" value="ECO:0007669"/>
    <property type="project" value="TreeGrafter"/>
</dbReference>
<dbReference type="InterPro" id="IPR007197">
    <property type="entry name" value="rSAM"/>
</dbReference>
<dbReference type="PANTHER" id="PTHR22960:SF0">
    <property type="entry name" value="MOLYBDENUM COFACTOR BIOSYNTHESIS PROTEIN 1"/>
    <property type="match status" value="1"/>
</dbReference>
<keyword evidence="3" id="KW-0949">S-adenosyl-L-methionine</keyword>
<name>A0A381R837_9ZZZZ</name>
<keyword evidence="5" id="KW-0408">Iron</keyword>
<evidence type="ECO:0000256" key="2">
    <source>
        <dbReference type="ARBA" id="ARBA00022485"/>
    </source>
</evidence>
<dbReference type="SFLD" id="SFLDS00029">
    <property type="entry name" value="Radical_SAM"/>
    <property type="match status" value="1"/>
</dbReference>
<dbReference type="PANTHER" id="PTHR22960">
    <property type="entry name" value="MOLYBDOPTERIN COFACTOR SYNTHESIS PROTEIN A"/>
    <property type="match status" value="1"/>
</dbReference>
<keyword evidence="6" id="KW-0411">Iron-sulfur</keyword>
<sequence>LVRPTKTLKLKSFSSTHNGGLIKDQYGRTFDYVRIAVNERCNLRCVYCMPEEGVDFLPQNDLLTTDEIMRLISVLTENGVKKIRFTGGEPLLHKEIVSLVGFAANAGVKSIHLTTNGLLLEKVAKPLLDAGLTGINISLDTLDHQKFVEITRREGVEKVIDGLNLALSMEFRSVKMNVVFMRDFNHMEIGDFVELTREKPLTVRFIELMPFDAHQIWKTGKFFGA</sequence>
<evidence type="ECO:0000259" key="8">
    <source>
        <dbReference type="PROSITE" id="PS51918"/>
    </source>
</evidence>
<evidence type="ECO:0000256" key="4">
    <source>
        <dbReference type="ARBA" id="ARBA00022723"/>
    </source>
</evidence>
<gene>
    <name evidence="9" type="ORF">METZ01_LOCUS40749</name>
</gene>
<evidence type="ECO:0000313" key="9">
    <source>
        <dbReference type="EMBL" id="SUZ87895.1"/>
    </source>
</evidence>
<keyword evidence="7" id="KW-0501">Molybdenum cofactor biosynthesis</keyword>
<evidence type="ECO:0000256" key="3">
    <source>
        <dbReference type="ARBA" id="ARBA00022691"/>
    </source>
</evidence>
<evidence type="ECO:0000256" key="6">
    <source>
        <dbReference type="ARBA" id="ARBA00023014"/>
    </source>
</evidence>
<feature type="domain" description="Radical SAM core" evidence="8">
    <location>
        <begin position="25"/>
        <end position="225"/>
    </location>
</feature>
<dbReference type="InterPro" id="IPR013785">
    <property type="entry name" value="Aldolase_TIM"/>
</dbReference>
<dbReference type="InterPro" id="IPR050105">
    <property type="entry name" value="MoCo_biosynth_MoaA/MoaC"/>
</dbReference>
<comment type="cofactor">
    <cofactor evidence="1">
        <name>[4Fe-4S] cluster</name>
        <dbReference type="ChEBI" id="CHEBI:49883"/>
    </cofactor>
</comment>
<feature type="non-terminal residue" evidence="9">
    <location>
        <position position="225"/>
    </location>
</feature>
<dbReference type="SFLD" id="SFLDG01386">
    <property type="entry name" value="main_SPASM_domain-containing"/>
    <property type="match status" value="1"/>
</dbReference>
<evidence type="ECO:0000256" key="1">
    <source>
        <dbReference type="ARBA" id="ARBA00001966"/>
    </source>
</evidence>
<dbReference type="Gene3D" id="3.20.20.70">
    <property type="entry name" value="Aldolase class I"/>
    <property type="match status" value="1"/>
</dbReference>
<dbReference type="GO" id="GO:0046872">
    <property type="term" value="F:metal ion binding"/>
    <property type="evidence" value="ECO:0007669"/>
    <property type="project" value="UniProtKB-KW"/>
</dbReference>
<keyword evidence="4" id="KW-0479">Metal-binding</keyword>
<dbReference type="GO" id="GO:0051539">
    <property type="term" value="F:4 iron, 4 sulfur cluster binding"/>
    <property type="evidence" value="ECO:0007669"/>
    <property type="project" value="UniProtKB-KW"/>
</dbReference>
<organism evidence="9">
    <name type="scientific">marine metagenome</name>
    <dbReference type="NCBI Taxonomy" id="408172"/>
    <lineage>
        <taxon>unclassified sequences</taxon>
        <taxon>metagenomes</taxon>
        <taxon>ecological metagenomes</taxon>
    </lineage>
</organism>
<reference evidence="9" key="1">
    <citation type="submission" date="2018-05" db="EMBL/GenBank/DDBJ databases">
        <authorList>
            <person name="Lanie J.A."/>
            <person name="Ng W.-L."/>
            <person name="Kazmierczak K.M."/>
            <person name="Andrzejewski T.M."/>
            <person name="Davidsen T.M."/>
            <person name="Wayne K.J."/>
            <person name="Tettelin H."/>
            <person name="Glass J.I."/>
            <person name="Rusch D."/>
            <person name="Podicherti R."/>
            <person name="Tsui H.-C.T."/>
            <person name="Winkler M.E."/>
        </authorList>
    </citation>
    <scope>NUCLEOTIDE SEQUENCE</scope>
</reference>